<dbReference type="InterPro" id="IPR002881">
    <property type="entry name" value="DUF58"/>
</dbReference>
<keyword evidence="2" id="KW-1133">Transmembrane helix</keyword>
<dbReference type="EMBL" id="PUIA01000057">
    <property type="protein sequence ID" value="PQO27409.1"/>
    <property type="molecule type" value="Genomic_DNA"/>
</dbReference>
<protein>
    <recommendedName>
        <fullName evidence="3">DUF58 domain-containing protein</fullName>
    </recommendedName>
</protein>
<dbReference type="OrthoDB" id="9812729at2"/>
<comment type="caution">
    <text evidence="4">The sequence shown here is derived from an EMBL/GenBank/DDBJ whole genome shotgun (WGS) entry which is preliminary data.</text>
</comment>
<name>A0A2S8F5H6_9BACT</name>
<reference evidence="4 5" key="1">
    <citation type="submission" date="2018-02" db="EMBL/GenBank/DDBJ databases">
        <title>Comparative genomes isolates from brazilian mangrove.</title>
        <authorList>
            <person name="Araujo J.E."/>
            <person name="Taketani R.G."/>
            <person name="Silva M.C.P."/>
            <person name="Loureco M.V."/>
            <person name="Andreote F.D."/>
        </authorList>
    </citation>
    <scope>NUCLEOTIDE SEQUENCE [LARGE SCALE GENOMIC DNA]</scope>
    <source>
        <strain evidence="4 5">HEX-2 MGV</strain>
    </source>
</reference>
<feature type="region of interest" description="Disordered" evidence="1">
    <location>
        <begin position="394"/>
        <end position="415"/>
    </location>
</feature>
<dbReference type="AlphaFoldDB" id="A0A2S8F5H6"/>
<dbReference type="RefSeq" id="WP_105356121.1">
    <property type="nucleotide sequence ID" value="NZ_PUIA01000057.1"/>
</dbReference>
<evidence type="ECO:0000256" key="1">
    <source>
        <dbReference type="SAM" id="MobiDB-lite"/>
    </source>
</evidence>
<evidence type="ECO:0000259" key="3">
    <source>
        <dbReference type="Pfam" id="PF01882"/>
    </source>
</evidence>
<gene>
    <name evidence="4" type="ORF">C5Y96_17880</name>
</gene>
<feature type="transmembrane region" description="Helical" evidence="2">
    <location>
        <begin position="45"/>
        <end position="65"/>
    </location>
</feature>
<dbReference type="Pfam" id="PF01882">
    <property type="entry name" value="DUF58"/>
    <property type="match status" value="1"/>
</dbReference>
<feature type="transmembrane region" description="Helical" evidence="2">
    <location>
        <begin position="23"/>
        <end position="39"/>
    </location>
</feature>
<sequence length="415" mass="46302">MSETGSRMFSWFRLRGVSITQEGTYYFLVFIFILAGAIVRSNIQLLMILACMLLGPLLYNLWVVTSSLRSLKFSRRVPSLLSCDDPFFVELTAKNGSRHATYAVVIEDKLVQVEGYDPEPAQNVDVFFAKIGNKDEAAISYKAVIRKRGKYQLGPLSATTAFPLGLMRSTRVDTLVSTIVVMPRLGQMTPAWRRMIQQDKSGFASSRRQHGLLEGDFYGLREWRNGDPKQWIHWRSSAKQGELVVRQFEKQNQQDFVLIVDAWLPESPIEEDKDRAERIISMAATAVRELAVAGGCQLQLISCGETTESIAGNVSQAFVVQAMHDLAVLVPTDAHDIGSTMANCLRTSRPGARVILLTTRKTDLSDTDVFAAVWNDAKLRSELGRVKTVSAGRGDDGMFFHKPTPRTSKKSESLV</sequence>
<dbReference type="PANTHER" id="PTHR34351">
    <property type="entry name" value="SLR1927 PROTEIN-RELATED"/>
    <property type="match status" value="1"/>
</dbReference>
<evidence type="ECO:0000313" key="5">
    <source>
        <dbReference type="Proteomes" id="UP000240009"/>
    </source>
</evidence>
<organism evidence="4 5">
    <name type="scientific">Blastopirellula marina</name>
    <dbReference type="NCBI Taxonomy" id="124"/>
    <lineage>
        <taxon>Bacteria</taxon>
        <taxon>Pseudomonadati</taxon>
        <taxon>Planctomycetota</taxon>
        <taxon>Planctomycetia</taxon>
        <taxon>Pirellulales</taxon>
        <taxon>Pirellulaceae</taxon>
        <taxon>Blastopirellula</taxon>
    </lineage>
</organism>
<feature type="domain" description="DUF58" evidence="3">
    <location>
        <begin position="221"/>
        <end position="340"/>
    </location>
</feature>
<dbReference type="Proteomes" id="UP000240009">
    <property type="component" value="Unassembled WGS sequence"/>
</dbReference>
<evidence type="ECO:0000313" key="4">
    <source>
        <dbReference type="EMBL" id="PQO27409.1"/>
    </source>
</evidence>
<dbReference type="PANTHER" id="PTHR34351:SF1">
    <property type="entry name" value="SLR1927 PROTEIN"/>
    <property type="match status" value="1"/>
</dbReference>
<proteinExistence type="predicted"/>
<keyword evidence="2" id="KW-0812">Transmembrane</keyword>
<evidence type="ECO:0000256" key="2">
    <source>
        <dbReference type="SAM" id="Phobius"/>
    </source>
</evidence>
<accession>A0A2S8F5H6</accession>
<keyword evidence="2" id="KW-0472">Membrane</keyword>